<dbReference type="SMART" id="SM01294">
    <property type="entry name" value="PKS_PP_betabranch"/>
    <property type="match status" value="1"/>
</dbReference>
<dbReference type="InterPro" id="IPR036291">
    <property type="entry name" value="NAD(P)-bd_dom_sf"/>
</dbReference>
<dbReference type="PROSITE" id="PS00012">
    <property type="entry name" value="PHOSPHOPANTETHEINE"/>
    <property type="match status" value="1"/>
</dbReference>
<evidence type="ECO:0000259" key="10">
    <source>
        <dbReference type="PROSITE" id="PS50075"/>
    </source>
</evidence>
<feature type="domain" description="PKS/mFAS DH" evidence="12">
    <location>
        <begin position="931"/>
        <end position="1223"/>
    </location>
</feature>
<evidence type="ECO:0000259" key="11">
    <source>
        <dbReference type="PROSITE" id="PS52004"/>
    </source>
</evidence>
<dbReference type="Pfam" id="PF08242">
    <property type="entry name" value="Methyltransf_12"/>
    <property type="match status" value="1"/>
</dbReference>
<evidence type="ECO:0000313" key="13">
    <source>
        <dbReference type="EMBL" id="WDE02523.1"/>
    </source>
</evidence>
<dbReference type="InterPro" id="IPR029063">
    <property type="entry name" value="SAM-dependent_MTases_sf"/>
</dbReference>
<keyword evidence="14" id="KW-1185">Reference proteome</keyword>
<feature type="region of interest" description="N-terminal hotdog fold" evidence="7">
    <location>
        <begin position="931"/>
        <end position="1065"/>
    </location>
</feature>
<dbReference type="PROSITE" id="PS50075">
    <property type="entry name" value="CARRIER"/>
    <property type="match status" value="1"/>
</dbReference>
<dbReference type="SMART" id="SM00823">
    <property type="entry name" value="PKS_PP"/>
    <property type="match status" value="1"/>
</dbReference>
<dbReference type="InterPro" id="IPR042104">
    <property type="entry name" value="PKS_dehydratase_sf"/>
</dbReference>
<keyword evidence="8" id="KW-0175">Coiled coil</keyword>
<dbReference type="InterPro" id="IPR020806">
    <property type="entry name" value="PKS_PP-bd"/>
</dbReference>
<keyword evidence="2" id="KW-0596">Phosphopantetheine</keyword>
<name>A0AAE9YX55_9GAMM</name>
<dbReference type="InterPro" id="IPR020841">
    <property type="entry name" value="PKS_Beta-ketoAc_synthase_dom"/>
</dbReference>
<dbReference type="FunFam" id="3.40.366.10:FF:000002">
    <property type="entry name" value="Probable polyketide synthase 2"/>
    <property type="match status" value="1"/>
</dbReference>
<comment type="similarity">
    <text evidence="1">Belongs to the short-chain dehydrogenases/reductases (SDR) family.</text>
</comment>
<dbReference type="SUPFAM" id="SSF51735">
    <property type="entry name" value="NAD(P)-binding Rossmann-fold domains"/>
    <property type="match status" value="2"/>
</dbReference>
<dbReference type="Pfam" id="PF00550">
    <property type="entry name" value="PP-binding"/>
    <property type="match status" value="1"/>
</dbReference>
<dbReference type="SUPFAM" id="SSF53901">
    <property type="entry name" value="Thiolase-like"/>
    <property type="match status" value="1"/>
</dbReference>
<protein>
    <submittedName>
        <fullName evidence="13">Type I polyketide synthase</fullName>
    </submittedName>
</protein>
<dbReference type="InterPro" id="IPR014031">
    <property type="entry name" value="Ketoacyl_synth_C"/>
</dbReference>
<dbReference type="EMBL" id="CP059736">
    <property type="protein sequence ID" value="WDE02523.1"/>
    <property type="molecule type" value="Genomic_DNA"/>
</dbReference>
<dbReference type="CDD" id="cd02440">
    <property type="entry name" value="AdoMet_MTases"/>
    <property type="match status" value="1"/>
</dbReference>
<feature type="region of interest" description="Disordered" evidence="9">
    <location>
        <begin position="2198"/>
        <end position="2228"/>
    </location>
</feature>
<dbReference type="Pfam" id="PF00698">
    <property type="entry name" value="Acyl_transf_1"/>
    <property type="match status" value="1"/>
</dbReference>
<dbReference type="Gene3D" id="3.30.70.3290">
    <property type="match status" value="1"/>
</dbReference>
<dbReference type="Gene3D" id="3.40.366.10">
    <property type="entry name" value="Malonyl-Coenzyme A Acyl Carrier Protein, domain 2"/>
    <property type="match status" value="1"/>
</dbReference>
<dbReference type="SUPFAM" id="SSF47336">
    <property type="entry name" value="ACP-like"/>
    <property type="match status" value="1"/>
</dbReference>
<dbReference type="Proteomes" id="UP000032568">
    <property type="component" value="Chromosome pTact"/>
</dbReference>
<dbReference type="GO" id="GO:0005737">
    <property type="term" value="C:cytoplasm"/>
    <property type="evidence" value="ECO:0007669"/>
    <property type="project" value="TreeGrafter"/>
</dbReference>
<dbReference type="InterPro" id="IPR049900">
    <property type="entry name" value="PKS_mFAS_DH"/>
</dbReference>
<dbReference type="Pfam" id="PF21089">
    <property type="entry name" value="PKS_DH_N"/>
    <property type="match status" value="1"/>
</dbReference>
<dbReference type="Pfam" id="PF16197">
    <property type="entry name" value="KAsynt_C_assoc"/>
    <property type="match status" value="1"/>
</dbReference>
<dbReference type="SMART" id="SM00826">
    <property type="entry name" value="PKS_DH"/>
    <property type="match status" value="1"/>
</dbReference>
<dbReference type="Gene3D" id="3.40.47.10">
    <property type="match status" value="1"/>
</dbReference>
<dbReference type="Gene3D" id="3.40.50.150">
    <property type="entry name" value="Vaccinia Virus protein VP39"/>
    <property type="match status" value="1"/>
</dbReference>
<reference evidence="13 14" key="1">
    <citation type="journal article" date="2015" name="Genome Announc.">
        <title>Draft Genome Sequences of Marine Isolates of Thalassomonas viridans and Thalassomonas actiniarum.</title>
        <authorList>
            <person name="Olonade I."/>
            <person name="van Zyl L.J."/>
            <person name="Trindade M."/>
        </authorList>
    </citation>
    <scope>NUCLEOTIDE SEQUENCE [LARGE SCALE GENOMIC DNA]</scope>
    <source>
        <strain evidence="13 14">A5K-106</strain>
    </source>
</reference>
<dbReference type="InterPro" id="IPR020807">
    <property type="entry name" value="PKS_DH"/>
</dbReference>
<evidence type="ECO:0000256" key="4">
    <source>
        <dbReference type="ARBA" id="ARBA00022679"/>
    </source>
</evidence>
<feature type="domain" description="Carrier" evidence="10">
    <location>
        <begin position="2112"/>
        <end position="2187"/>
    </location>
</feature>
<feature type="domain" description="Ketosynthase family 3 (KS3)" evidence="11">
    <location>
        <begin position="35"/>
        <end position="458"/>
    </location>
</feature>
<sequence>MSTGNNSSEPSATKRALLAIQKLQNKLDAAEQARHEAIAVVGMSCRFPGGVDTPEAYWQLLCSGQDATGTVPASRWNVDDYYDANPDVPGKTYTRNGGFLAEVDQFDPAMFGISPREAASIDPQHRLLMELAWEALENANIPTDQVYNSETGVFVGMTSTEYGAHLLWSGDTKRINAYAGTGGSLGVAAGRLSYALGLAGPSLVVDTACSSSLVTTHIACQSLRAGDCDLALSAGVNLILGPETFVNFSKAKMLAPDGRCKTFDAAADGYARGEGGGVVVLKRLSDAQRDGDKVLAVIKGSAVNQDGPSGGLTVPNGPAQVKVIRKALSAGGILPHQVGYVEAHGTGTALGDPIEVSALNSAYGENRQQPLSVGSVKTNFGHLESAAGIAGLIKSVLMLQHGQIPPHLHFNEPSPHIPWADLAVNIPTKVQTWNEPLRYAGVSSFSFSGTNAHLVLATAPQPEQEPEPIALPGQRWRLLPVSAKDERALKALTSAWQDRLAAAGPMSDETWAELARTAVNGRSQLPYRMALIGDSARAVSQRLAANNLPAGRVAGGGRGKIAFVFTGQGSQHRHMGQELYRESGVFKEALDACDALLQPKLGHSLISLLYGDDDQYEVLLNITAFTQPVLFAVEYALMRLWQSWGITPDAVLGHSVGEYAAACCAGILSLEDALGLIAERGHLMQELCDPGAMVSVPLSEQDVKEVIRPWRGELTIATINGPQNVVVSCKPVAAAAFADGLSAAGIEPRILKVSHGFHSPMMEPMLAPFAAATKRIAYHSPDIPVYSTLTGKQSDSALADATYWLDHITAPVRFAQGMQALLADGYRTFVEIGPRPTLCSLGREVAENFDADIAKHCTWLPSLRAGHASWGSMLQSLGKLWTTGAEINWSELNGAGPAHARLPNYPFQRSRYWIDWSLGSQTGSNSNHPAHLLLGQRLHSPALDKETLVFSSQLSPQTADLLAHHKIFNQVVLPAAAHIEIALAGAARLWSKDSTGYLAVEEVAIEQALVLSDEQPTSLQLVLKPAATNTDSRQSYDFCIYSQGNADSPWLTHTRGQLQPLVAPAVPAGIDLTQLQALCPEQLSVADYYQGAHAVGIEHGEHFQALTGLWQGKDLILARLQLPDEVAGSVDEFLLHPVILDAAFQMVGVPLLAKKQTKAYLPVGMAALRRYQGTGKVAWCLVRVKGETNKLFTADVQLADEAGNILAEVDELRYQQVDKNALSGGLFGYSDWLYRTEWQERQAYGANADWLPDVDLLSRQLQSATAEVAGRIDWYGEFFSALDNLVAGYACAALKELGLDWQPGTSFTLEVLMKQLAVIPEYRRLLARLLAIMTEQGHLQANGQDWLMLPLAPCDCERLFDALSASFPQANHELALVQQCGRSLAPALNGRVKGLELLFPGGSADLVTRFYTRSPGPQQMNKLLQHTLTKTLQHLPAGQGLRILEIGGGTGSTSSHLLPHLPADRCHYVFTDISAVFTSKAREQFTGYDFIDYRVLDIETDPLAQGFEPAAFDIIIAANVVHATCDLQQTLTHVNQLLVPGGELLLLEGTSPQPWLDMTFGLTDGWWRGSDAARSDGYPLVTVDSWRRVLTASGFDTAAAIGARQLPENALCRQAVIAARKPLTPDSGHWLIVADQTGIAAALAQQLGAGGVSCHLLAADQAVTADSLALCLGDCDDLSVIVHARALDAAGSDMLDSEKLAAAQHLGCKTALDLLAALATLKLVHTPRLVLLTRCGVDVAPMPQGGRINVGQSPLIGMGQVIQKEYPEYHCRHIDIDYRQDSLAPCIHALWQEAASVTLSAANETVALRAGQDRYYRYVPRLARLPAGQAPHEALPVRKQAWYLITGGLGDLGLVTAHWLVAEQGARRLVLAGRHAPSAQAQQQIAKLKALGASVLTIAVDMTEIAQVDAMMATIAGQGELAGVIHAAGTMDDGVLASMSWQRFAAVLAPKTLGAWNLHLACQSLALDFFILYSSAASVLAPTAQANYAAANSFLDMLAAYRRQLGLPAMAINWGAWSDIGLASRAVSDDQLDARGMAGIAPDEGLAVLAHLFKHPMDRVLVASIDWPRMLAQNGKLAIFERFAAREQTKDDASQLSLRERLADLPAGGQVALITEMVKQQLARVLALPSADAVDEELGFFEMGMDSLTAVELRNALQTMAKESLPSTLLFKYPTVSALVRYFSEEIFGLATEKASGQPLLPDSAEQEKPELSISAAAQEVSQMSDDELSAMIDAELGDLGELDS</sequence>
<dbReference type="SMART" id="SM00822">
    <property type="entry name" value="PKS_KR"/>
    <property type="match status" value="1"/>
</dbReference>
<dbReference type="CDD" id="cd00833">
    <property type="entry name" value="PKS"/>
    <property type="match status" value="1"/>
</dbReference>
<accession>A0AAE9YX55</accession>
<evidence type="ECO:0000256" key="2">
    <source>
        <dbReference type="ARBA" id="ARBA00022450"/>
    </source>
</evidence>
<dbReference type="PANTHER" id="PTHR43775:SF37">
    <property type="entry name" value="SI:DKEY-61P9.11"/>
    <property type="match status" value="1"/>
</dbReference>
<dbReference type="GO" id="GO:0004312">
    <property type="term" value="F:fatty acid synthase activity"/>
    <property type="evidence" value="ECO:0007669"/>
    <property type="project" value="TreeGrafter"/>
</dbReference>
<dbReference type="KEGG" id="tact:SG35_029400"/>
<dbReference type="Gene3D" id="1.10.1200.10">
    <property type="entry name" value="ACP-like"/>
    <property type="match status" value="1"/>
</dbReference>
<keyword evidence="5" id="KW-0511">Multifunctional enzyme</keyword>
<dbReference type="Pfam" id="PF14765">
    <property type="entry name" value="PS-DH"/>
    <property type="match status" value="1"/>
</dbReference>
<comment type="function">
    <text evidence="6">Involved in production of the polyketide antibiotic thailandamide.</text>
</comment>
<dbReference type="SUPFAM" id="SSF53335">
    <property type="entry name" value="S-adenosyl-L-methionine-dependent methyltransferases"/>
    <property type="match status" value="1"/>
</dbReference>
<dbReference type="InterPro" id="IPR036736">
    <property type="entry name" value="ACP-like_sf"/>
</dbReference>
<dbReference type="PANTHER" id="PTHR43775">
    <property type="entry name" value="FATTY ACID SYNTHASE"/>
    <property type="match status" value="1"/>
</dbReference>
<dbReference type="InterPro" id="IPR016035">
    <property type="entry name" value="Acyl_Trfase/lysoPLipase"/>
</dbReference>
<dbReference type="GO" id="GO:0005886">
    <property type="term" value="C:plasma membrane"/>
    <property type="evidence" value="ECO:0007669"/>
    <property type="project" value="TreeGrafter"/>
</dbReference>
<dbReference type="SMART" id="SM00827">
    <property type="entry name" value="PKS_AT"/>
    <property type="match status" value="1"/>
</dbReference>
<dbReference type="InterPro" id="IPR032821">
    <property type="entry name" value="PKS_assoc"/>
</dbReference>
<dbReference type="GO" id="GO:0031177">
    <property type="term" value="F:phosphopantetheine binding"/>
    <property type="evidence" value="ECO:0007669"/>
    <property type="project" value="InterPro"/>
</dbReference>
<dbReference type="InterPro" id="IPR049552">
    <property type="entry name" value="PKS_DH_N"/>
</dbReference>
<feature type="coiled-coil region" evidence="8">
    <location>
        <begin position="13"/>
        <end position="40"/>
    </location>
</feature>
<dbReference type="GO" id="GO:0071770">
    <property type="term" value="P:DIM/DIP cell wall layer assembly"/>
    <property type="evidence" value="ECO:0007669"/>
    <property type="project" value="TreeGrafter"/>
</dbReference>
<evidence type="ECO:0000256" key="7">
    <source>
        <dbReference type="PROSITE-ProRule" id="PRU01363"/>
    </source>
</evidence>
<dbReference type="PROSITE" id="PS52019">
    <property type="entry name" value="PKS_MFAS_DH"/>
    <property type="match status" value="1"/>
</dbReference>
<dbReference type="CDD" id="cd08955">
    <property type="entry name" value="KR_2_FAS_SDR_x"/>
    <property type="match status" value="1"/>
</dbReference>
<evidence type="ECO:0000256" key="1">
    <source>
        <dbReference type="ARBA" id="ARBA00006484"/>
    </source>
</evidence>
<dbReference type="Pfam" id="PF08659">
    <property type="entry name" value="KR"/>
    <property type="match status" value="1"/>
</dbReference>
<proteinExistence type="inferred from homology"/>
<dbReference type="InterPro" id="IPR016036">
    <property type="entry name" value="Malonyl_transacylase_ACP-bd"/>
</dbReference>
<organism evidence="13 14">
    <name type="scientific">Thalassomonas actiniarum</name>
    <dbReference type="NCBI Taxonomy" id="485447"/>
    <lineage>
        <taxon>Bacteria</taxon>
        <taxon>Pseudomonadati</taxon>
        <taxon>Pseudomonadota</taxon>
        <taxon>Gammaproteobacteria</taxon>
        <taxon>Alteromonadales</taxon>
        <taxon>Colwelliaceae</taxon>
        <taxon>Thalassomonas</taxon>
    </lineage>
</organism>
<dbReference type="PROSITE" id="PS52004">
    <property type="entry name" value="KS3_2"/>
    <property type="match status" value="1"/>
</dbReference>
<feature type="active site" description="Proton donor; for dehydratase activity" evidence="7">
    <location>
        <position position="1141"/>
    </location>
</feature>
<dbReference type="RefSeq" id="WP_053043061.1">
    <property type="nucleotide sequence ID" value="NZ_CP059736.1"/>
</dbReference>
<dbReference type="Gene3D" id="3.10.129.110">
    <property type="entry name" value="Polyketide synthase dehydratase"/>
    <property type="match status" value="1"/>
</dbReference>
<evidence type="ECO:0000256" key="5">
    <source>
        <dbReference type="ARBA" id="ARBA00023268"/>
    </source>
</evidence>
<dbReference type="SUPFAM" id="SSF55048">
    <property type="entry name" value="Probable ACP-binding domain of malonyl-CoA ACP transacylase"/>
    <property type="match status" value="1"/>
</dbReference>
<dbReference type="GO" id="GO:0006633">
    <property type="term" value="P:fatty acid biosynthetic process"/>
    <property type="evidence" value="ECO:0007669"/>
    <property type="project" value="TreeGrafter"/>
</dbReference>
<gene>
    <name evidence="13" type="ORF">SG35_029400</name>
</gene>
<evidence type="ECO:0000256" key="8">
    <source>
        <dbReference type="SAM" id="Coils"/>
    </source>
</evidence>
<dbReference type="SUPFAM" id="SSF52151">
    <property type="entry name" value="FabD/lysophospholipase-like"/>
    <property type="match status" value="1"/>
</dbReference>
<dbReference type="InterPro" id="IPR049551">
    <property type="entry name" value="PKS_DH_C"/>
</dbReference>
<dbReference type="Pfam" id="PF02801">
    <property type="entry name" value="Ketoacyl-synt_C"/>
    <property type="match status" value="1"/>
</dbReference>
<feature type="region of interest" description="C-terminal hotdog fold" evidence="7">
    <location>
        <begin position="1080"/>
        <end position="1223"/>
    </location>
</feature>
<dbReference type="InterPro" id="IPR014030">
    <property type="entry name" value="Ketoacyl_synth_N"/>
</dbReference>
<dbReference type="InterPro" id="IPR016039">
    <property type="entry name" value="Thiolase-like"/>
</dbReference>
<evidence type="ECO:0000313" key="14">
    <source>
        <dbReference type="Proteomes" id="UP000032568"/>
    </source>
</evidence>
<keyword evidence="4" id="KW-0808">Transferase</keyword>
<dbReference type="InterPro" id="IPR057326">
    <property type="entry name" value="KR_dom"/>
</dbReference>
<dbReference type="SMART" id="SM00825">
    <property type="entry name" value="PKS_KS"/>
    <property type="match status" value="1"/>
</dbReference>
<dbReference type="InterPro" id="IPR050091">
    <property type="entry name" value="PKS_NRPS_Biosynth_Enz"/>
</dbReference>
<dbReference type="InterPro" id="IPR013217">
    <property type="entry name" value="Methyltransf_12"/>
</dbReference>
<dbReference type="InterPro" id="IPR009081">
    <property type="entry name" value="PP-bd_ACP"/>
</dbReference>
<feature type="active site" description="Proton acceptor; for dehydratase activity" evidence="7">
    <location>
        <position position="965"/>
    </location>
</feature>
<dbReference type="InterPro" id="IPR014043">
    <property type="entry name" value="Acyl_transferase_dom"/>
</dbReference>
<dbReference type="FunFam" id="3.40.47.10:FF:000019">
    <property type="entry name" value="Polyketide synthase type I"/>
    <property type="match status" value="1"/>
</dbReference>
<dbReference type="InterPro" id="IPR006162">
    <property type="entry name" value="Ppantetheine_attach_site"/>
</dbReference>
<dbReference type="Gene3D" id="3.40.50.720">
    <property type="entry name" value="NAD(P)-binding Rossmann-like Domain"/>
    <property type="match status" value="1"/>
</dbReference>
<dbReference type="InterPro" id="IPR001227">
    <property type="entry name" value="Ac_transferase_dom_sf"/>
</dbReference>
<evidence type="ECO:0000256" key="9">
    <source>
        <dbReference type="SAM" id="MobiDB-lite"/>
    </source>
</evidence>
<reference evidence="13 14" key="2">
    <citation type="journal article" date="2022" name="Mar. Drugs">
        <title>Bioassay-Guided Fractionation Leads to the Detection of Cholic Acid Generated by the Rare Thalassomonas sp.</title>
        <authorList>
            <person name="Pheiffer F."/>
            <person name="Schneider Y.K."/>
            <person name="Hansen E.H."/>
            <person name="Andersen J.H."/>
            <person name="Isaksson J."/>
            <person name="Busche T."/>
            <person name="R C."/>
            <person name="Kalinowski J."/>
            <person name="Zyl L.V."/>
            <person name="Trindade M."/>
        </authorList>
    </citation>
    <scope>NUCLEOTIDE SEQUENCE [LARGE SCALE GENOMIC DNA]</scope>
    <source>
        <strain evidence="13 14">A5K-106</strain>
    </source>
</reference>
<evidence type="ECO:0000259" key="12">
    <source>
        <dbReference type="PROSITE" id="PS52019"/>
    </source>
</evidence>
<dbReference type="Pfam" id="PF00109">
    <property type="entry name" value="ketoacyl-synt"/>
    <property type="match status" value="1"/>
</dbReference>
<evidence type="ECO:0000256" key="6">
    <source>
        <dbReference type="ARBA" id="ARBA00054155"/>
    </source>
</evidence>
<evidence type="ECO:0000256" key="3">
    <source>
        <dbReference type="ARBA" id="ARBA00022553"/>
    </source>
</evidence>
<dbReference type="InterPro" id="IPR013968">
    <property type="entry name" value="PKS_KR"/>
</dbReference>
<keyword evidence="3" id="KW-0597">Phosphoprotein</keyword>